<organism evidence="1 2">
    <name type="scientific">Dermatophagoides pteronyssinus</name>
    <name type="common">European house dust mite</name>
    <dbReference type="NCBI Taxonomy" id="6956"/>
    <lineage>
        <taxon>Eukaryota</taxon>
        <taxon>Metazoa</taxon>
        <taxon>Ecdysozoa</taxon>
        <taxon>Arthropoda</taxon>
        <taxon>Chelicerata</taxon>
        <taxon>Arachnida</taxon>
        <taxon>Acari</taxon>
        <taxon>Acariformes</taxon>
        <taxon>Sarcoptiformes</taxon>
        <taxon>Astigmata</taxon>
        <taxon>Psoroptidia</taxon>
        <taxon>Analgoidea</taxon>
        <taxon>Pyroglyphidae</taxon>
        <taxon>Dermatophagoidinae</taxon>
        <taxon>Dermatophagoides</taxon>
    </lineage>
</organism>
<dbReference type="KEGG" id="dpte:113791319"/>
<reference evidence="2" key="1">
    <citation type="submission" date="2025-08" db="UniProtKB">
        <authorList>
            <consortium name="RefSeq"/>
        </authorList>
    </citation>
    <scope>IDENTIFICATION</scope>
    <source>
        <strain evidence="2">Airmid</strain>
    </source>
</reference>
<keyword evidence="1" id="KW-1185">Reference proteome</keyword>
<gene>
    <name evidence="2" type="primary">LOC113791319</name>
</gene>
<proteinExistence type="predicted"/>
<accession>A0A6P6XVA4</accession>
<protein>
    <submittedName>
        <fullName evidence="2">Uncharacterized protein LOC113791319</fullName>
    </submittedName>
</protein>
<dbReference type="GeneID" id="113791319"/>
<evidence type="ECO:0000313" key="2">
    <source>
        <dbReference type="RefSeq" id="XP_027196883.1"/>
    </source>
</evidence>
<dbReference type="InParanoid" id="A0A6P6XVA4"/>
<sequence length="110" mass="12520">MKSTHILSLPILMMAIVLIDSIQSASIANGSTQDFLNQQTTSTDLKESVNQFIDGCVTNKDTSNTYYRQFCADYLTKEFPGNYTEMEFDIGLNYCMSQCKFMHEISVLFE</sequence>
<dbReference type="Proteomes" id="UP000515146">
    <property type="component" value="Unplaced"/>
</dbReference>
<dbReference type="AlphaFoldDB" id="A0A6P6XVA4"/>
<dbReference type="RefSeq" id="XP_027196883.1">
    <property type="nucleotide sequence ID" value="XM_027341082.1"/>
</dbReference>
<evidence type="ECO:0000313" key="1">
    <source>
        <dbReference type="Proteomes" id="UP000515146"/>
    </source>
</evidence>
<name>A0A6P6XVA4_DERPT</name>